<dbReference type="SUPFAM" id="SSF54427">
    <property type="entry name" value="NTF2-like"/>
    <property type="match status" value="1"/>
</dbReference>
<dbReference type="InterPro" id="IPR037401">
    <property type="entry name" value="SnoaL-like"/>
</dbReference>
<dbReference type="Pfam" id="PF12680">
    <property type="entry name" value="SnoaL_2"/>
    <property type="match status" value="1"/>
</dbReference>
<comment type="caution">
    <text evidence="2">The sequence shown here is derived from an EMBL/GenBank/DDBJ whole genome shotgun (WGS) entry which is preliminary data.</text>
</comment>
<name>A0ABV5ZX62_9PSEU</name>
<dbReference type="InterPro" id="IPR032710">
    <property type="entry name" value="NTF2-like_dom_sf"/>
</dbReference>
<feature type="domain" description="SnoaL-like" evidence="1">
    <location>
        <begin position="11"/>
        <end position="106"/>
    </location>
</feature>
<organism evidence="2 3">
    <name type="scientific">Allokutzneria oryzae</name>
    <dbReference type="NCBI Taxonomy" id="1378989"/>
    <lineage>
        <taxon>Bacteria</taxon>
        <taxon>Bacillati</taxon>
        <taxon>Actinomycetota</taxon>
        <taxon>Actinomycetes</taxon>
        <taxon>Pseudonocardiales</taxon>
        <taxon>Pseudonocardiaceae</taxon>
        <taxon>Allokutzneria</taxon>
    </lineage>
</organism>
<evidence type="ECO:0000259" key="1">
    <source>
        <dbReference type="Pfam" id="PF12680"/>
    </source>
</evidence>
<evidence type="ECO:0000313" key="2">
    <source>
        <dbReference type="EMBL" id="MFB9904306.1"/>
    </source>
</evidence>
<keyword evidence="3" id="KW-1185">Reference proteome</keyword>
<gene>
    <name evidence="2" type="ORF">ACFFQA_10195</name>
</gene>
<sequence length="121" mass="13543">MITAKRATAAVRTYYELVDAGDVEGVVGLFDDDAVYLRPGYAPLRGHAALRSFYRTDRVIASGHHHLGEFVVAGRTVVVRAHFSGDLKNGSRVSLRFADFFEVSDDARFLRRETFFFTPTV</sequence>
<dbReference type="RefSeq" id="WP_377851509.1">
    <property type="nucleotide sequence ID" value="NZ_JBHLZU010000009.1"/>
</dbReference>
<dbReference type="Gene3D" id="3.10.450.50">
    <property type="match status" value="1"/>
</dbReference>
<evidence type="ECO:0000313" key="3">
    <source>
        <dbReference type="Proteomes" id="UP001589693"/>
    </source>
</evidence>
<reference evidence="2 3" key="1">
    <citation type="submission" date="2024-09" db="EMBL/GenBank/DDBJ databases">
        <authorList>
            <person name="Sun Q."/>
            <person name="Mori K."/>
        </authorList>
    </citation>
    <scope>NUCLEOTIDE SEQUENCE [LARGE SCALE GENOMIC DNA]</scope>
    <source>
        <strain evidence="2 3">TBRC 7907</strain>
    </source>
</reference>
<accession>A0ABV5ZX62</accession>
<dbReference type="EMBL" id="JBHLZU010000009">
    <property type="protein sequence ID" value="MFB9904306.1"/>
    <property type="molecule type" value="Genomic_DNA"/>
</dbReference>
<proteinExistence type="predicted"/>
<protein>
    <submittedName>
        <fullName evidence="2">Nuclear transport factor 2 family protein</fullName>
    </submittedName>
</protein>
<dbReference type="Proteomes" id="UP001589693">
    <property type="component" value="Unassembled WGS sequence"/>
</dbReference>